<dbReference type="PRINTS" id="PR00344">
    <property type="entry name" value="BCTRLSENSOR"/>
</dbReference>
<dbReference type="CDD" id="cd00082">
    <property type="entry name" value="HisKA"/>
    <property type="match status" value="1"/>
</dbReference>
<dbReference type="InterPro" id="IPR004358">
    <property type="entry name" value="Sig_transdc_His_kin-like_C"/>
</dbReference>
<keyword evidence="7 8" id="KW-1133">Transmembrane helix</keyword>
<dbReference type="InterPro" id="IPR036097">
    <property type="entry name" value="HisK_dim/P_sf"/>
</dbReference>
<dbReference type="EC" id="2.7.13.3" evidence="3"/>
<keyword evidence="11" id="KW-1185">Reference proteome</keyword>
<evidence type="ECO:0000256" key="4">
    <source>
        <dbReference type="ARBA" id="ARBA00022475"/>
    </source>
</evidence>
<dbReference type="GO" id="GO:0000155">
    <property type="term" value="F:phosphorelay sensor kinase activity"/>
    <property type="evidence" value="ECO:0007669"/>
    <property type="project" value="InterPro"/>
</dbReference>
<dbReference type="InterPro" id="IPR003594">
    <property type="entry name" value="HATPase_dom"/>
</dbReference>
<evidence type="ECO:0000256" key="8">
    <source>
        <dbReference type="SAM" id="Phobius"/>
    </source>
</evidence>
<dbReference type="RefSeq" id="WP_181015356.1">
    <property type="nucleotide sequence ID" value="NZ_LPWH01000050.1"/>
</dbReference>
<accession>A0A2S4JWX1</accession>
<evidence type="ECO:0000259" key="9">
    <source>
        <dbReference type="PROSITE" id="PS50109"/>
    </source>
</evidence>
<feature type="domain" description="Histidine kinase" evidence="9">
    <location>
        <begin position="216"/>
        <end position="423"/>
    </location>
</feature>
<dbReference type="PANTHER" id="PTHR43547">
    <property type="entry name" value="TWO-COMPONENT HISTIDINE KINASE"/>
    <property type="match status" value="1"/>
</dbReference>
<evidence type="ECO:0000256" key="5">
    <source>
        <dbReference type="ARBA" id="ARBA00022553"/>
    </source>
</evidence>
<evidence type="ECO:0000256" key="3">
    <source>
        <dbReference type="ARBA" id="ARBA00012438"/>
    </source>
</evidence>
<dbReference type="SMART" id="SM00387">
    <property type="entry name" value="HATPase_c"/>
    <property type="match status" value="1"/>
</dbReference>
<organism evidence="10 11">
    <name type="scientific">Alkalispirochaeta sphaeroplastigenens</name>
    <dbReference type="NCBI Taxonomy" id="1187066"/>
    <lineage>
        <taxon>Bacteria</taxon>
        <taxon>Pseudomonadati</taxon>
        <taxon>Spirochaetota</taxon>
        <taxon>Spirochaetia</taxon>
        <taxon>Spirochaetales</taxon>
        <taxon>Spirochaetaceae</taxon>
        <taxon>Alkalispirochaeta</taxon>
    </lineage>
</organism>
<sequence>MQNETRERALVLASMLAEMSLDPLLSGHFDRLERQVDSLEAHSGVLFARIINRNGRIVADTNRGNQGWIRTGFAEESPLFRLSSNSKSLNARAPIVFGTTVLGYAEVDLSLDFLNRRLGQTSFVLILALVALIAVAVAFGLYLHIQVLRPLQRVSDTLITDETREITGLIHLRRGVAREIRTVASAIDSMRSRLETYYREEQAVQRLRTLGEISVSLAHEIRNPLEAVSGAVEMIRRAPETSEHQEKFLAIIREEVDVLNRYVSEFTQYGRFDLASETIFALDDLVEDVMVLVTPLAQQQAIHLRAKRSDPGLTICASRSHIKRVLVNVLMNAIEACSQGDGIELRTAGDCDIAVITVDDSGSGVPEAIIDHVFDPFVSSRDHGLGLGLALCRSLLECYNGSISLQNRDPQGVRVCIRIPLSTSNASSQGLVL</sequence>
<keyword evidence="4" id="KW-1003">Cell membrane</keyword>
<dbReference type="SMART" id="SM00388">
    <property type="entry name" value="HisKA"/>
    <property type="match status" value="1"/>
</dbReference>
<comment type="catalytic activity">
    <reaction evidence="1">
        <text>ATP + protein L-histidine = ADP + protein N-phospho-L-histidine.</text>
        <dbReference type="EC" id="2.7.13.3"/>
    </reaction>
</comment>
<feature type="transmembrane region" description="Helical" evidence="8">
    <location>
        <begin position="123"/>
        <end position="145"/>
    </location>
</feature>
<dbReference type="Gene3D" id="3.30.565.10">
    <property type="entry name" value="Histidine kinase-like ATPase, C-terminal domain"/>
    <property type="match status" value="1"/>
</dbReference>
<dbReference type="AlphaFoldDB" id="A0A2S4JWX1"/>
<dbReference type="SUPFAM" id="SSF55874">
    <property type="entry name" value="ATPase domain of HSP90 chaperone/DNA topoisomerase II/histidine kinase"/>
    <property type="match status" value="1"/>
</dbReference>
<dbReference type="InterPro" id="IPR005467">
    <property type="entry name" value="His_kinase_dom"/>
</dbReference>
<gene>
    <name evidence="10" type="ORF">AU468_04175</name>
</gene>
<dbReference type="Gene3D" id="1.10.287.130">
    <property type="match status" value="1"/>
</dbReference>
<dbReference type="Gene3D" id="6.10.340.10">
    <property type="match status" value="1"/>
</dbReference>
<dbReference type="InterPro" id="IPR003661">
    <property type="entry name" value="HisK_dim/P_dom"/>
</dbReference>
<evidence type="ECO:0000313" key="11">
    <source>
        <dbReference type="Proteomes" id="UP000237350"/>
    </source>
</evidence>
<evidence type="ECO:0000256" key="2">
    <source>
        <dbReference type="ARBA" id="ARBA00004651"/>
    </source>
</evidence>
<evidence type="ECO:0000256" key="6">
    <source>
        <dbReference type="ARBA" id="ARBA00022692"/>
    </source>
</evidence>
<dbReference type="InterPro" id="IPR029151">
    <property type="entry name" value="Sensor-like_sf"/>
</dbReference>
<keyword evidence="6 8" id="KW-0812">Transmembrane</keyword>
<dbReference type="Proteomes" id="UP000237350">
    <property type="component" value="Unassembled WGS sequence"/>
</dbReference>
<comment type="subcellular location">
    <subcellularLocation>
        <location evidence="2">Cell membrane</location>
        <topology evidence="2">Multi-pass membrane protein</topology>
    </subcellularLocation>
</comment>
<dbReference type="SUPFAM" id="SSF47384">
    <property type="entry name" value="Homodimeric domain of signal transducing histidine kinase"/>
    <property type="match status" value="1"/>
</dbReference>
<evidence type="ECO:0000256" key="7">
    <source>
        <dbReference type="ARBA" id="ARBA00022989"/>
    </source>
</evidence>
<dbReference type="GO" id="GO:0005886">
    <property type="term" value="C:plasma membrane"/>
    <property type="evidence" value="ECO:0007669"/>
    <property type="project" value="UniProtKB-SubCell"/>
</dbReference>
<dbReference type="EMBL" id="LPWH01000050">
    <property type="protein sequence ID" value="POR04018.1"/>
    <property type="molecule type" value="Genomic_DNA"/>
</dbReference>
<dbReference type="Pfam" id="PF00512">
    <property type="entry name" value="HisKA"/>
    <property type="match status" value="1"/>
</dbReference>
<evidence type="ECO:0000313" key="10">
    <source>
        <dbReference type="EMBL" id="POR04018.1"/>
    </source>
</evidence>
<reference evidence="11" key="1">
    <citation type="submission" date="2015-12" db="EMBL/GenBank/DDBJ databases">
        <authorList>
            <person name="Lodha T.D."/>
            <person name="Chintalapati S."/>
            <person name="Chintalapati V.R."/>
            <person name="Sravanthi T."/>
        </authorList>
    </citation>
    <scope>NUCLEOTIDE SEQUENCE [LARGE SCALE GENOMIC DNA]</scope>
    <source>
        <strain evidence="11">JC133</strain>
    </source>
</reference>
<comment type="caution">
    <text evidence="10">The sequence shown here is derived from an EMBL/GenBank/DDBJ whole genome shotgun (WGS) entry which is preliminary data.</text>
</comment>
<dbReference type="InterPro" id="IPR036890">
    <property type="entry name" value="HATPase_C_sf"/>
</dbReference>
<dbReference type="Pfam" id="PF02518">
    <property type="entry name" value="HATPase_c"/>
    <property type="match status" value="1"/>
</dbReference>
<keyword evidence="5" id="KW-0597">Phosphoprotein</keyword>
<protein>
    <recommendedName>
        <fullName evidence="3">histidine kinase</fullName>
        <ecNumber evidence="3">2.7.13.3</ecNumber>
    </recommendedName>
</protein>
<dbReference type="PROSITE" id="PS50109">
    <property type="entry name" value="HIS_KIN"/>
    <property type="match status" value="1"/>
</dbReference>
<name>A0A2S4JWX1_9SPIO</name>
<keyword evidence="8" id="KW-0472">Membrane</keyword>
<proteinExistence type="predicted"/>
<evidence type="ECO:0000256" key="1">
    <source>
        <dbReference type="ARBA" id="ARBA00000085"/>
    </source>
</evidence>
<dbReference type="SUPFAM" id="SSF103190">
    <property type="entry name" value="Sensory domain-like"/>
    <property type="match status" value="1"/>
</dbReference>
<dbReference type="PANTHER" id="PTHR43547:SF2">
    <property type="entry name" value="HYBRID SIGNAL TRANSDUCTION HISTIDINE KINASE C"/>
    <property type="match status" value="1"/>
</dbReference>